<dbReference type="Proteomes" id="UP000594262">
    <property type="component" value="Unplaced"/>
</dbReference>
<dbReference type="InterPro" id="IPR013783">
    <property type="entry name" value="Ig-like_fold"/>
</dbReference>
<feature type="domain" description="Ig-like" evidence="16">
    <location>
        <begin position="255"/>
        <end position="335"/>
    </location>
</feature>
<keyword evidence="3 12" id="KW-0812">Transmembrane</keyword>
<dbReference type="SMART" id="SM00404">
    <property type="entry name" value="PTPc_motif"/>
    <property type="match status" value="2"/>
</dbReference>
<dbReference type="CDD" id="cd00063">
    <property type="entry name" value="FN3"/>
    <property type="match status" value="6"/>
</dbReference>
<dbReference type="PRINTS" id="PR00700">
    <property type="entry name" value="PRTYPHPHTASE"/>
</dbReference>
<dbReference type="InterPro" id="IPR050713">
    <property type="entry name" value="RTP_Phos/Ushers"/>
</dbReference>
<evidence type="ECO:0000256" key="10">
    <source>
        <dbReference type="ARBA" id="ARBA00023180"/>
    </source>
</evidence>
<dbReference type="SUPFAM" id="SSF52799">
    <property type="entry name" value="(Phosphotyrosine protein) phosphatases II"/>
    <property type="match status" value="2"/>
</dbReference>
<evidence type="ECO:0000259" key="16">
    <source>
        <dbReference type="PROSITE" id="PS50835"/>
    </source>
</evidence>
<dbReference type="SUPFAM" id="SSF49265">
    <property type="entry name" value="Fibronectin type III"/>
    <property type="match status" value="4"/>
</dbReference>
<feature type="domain" description="Fibronectin type-III" evidence="17">
    <location>
        <begin position="658"/>
        <end position="751"/>
    </location>
</feature>
<feature type="domain" description="Tyrosine-protein phosphatase" evidence="14">
    <location>
        <begin position="1724"/>
        <end position="1985"/>
    </location>
</feature>
<dbReference type="CDD" id="cd00096">
    <property type="entry name" value="Ig"/>
    <property type="match status" value="1"/>
</dbReference>
<evidence type="ECO:0000256" key="6">
    <source>
        <dbReference type="ARBA" id="ARBA00022801"/>
    </source>
</evidence>
<evidence type="ECO:0000256" key="2">
    <source>
        <dbReference type="ARBA" id="ARBA00013064"/>
    </source>
</evidence>
<dbReference type="SUPFAM" id="SSF48726">
    <property type="entry name" value="Immunoglobulin"/>
    <property type="match status" value="3"/>
</dbReference>
<keyword evidence="8 12" id="KW-1133">Transmembrane helix</keyword>
<dbReference type="InterPro" id="IPR000242">
    <property type="entry name" value="PTP_cat"/>
</dbReference>
<evidence type="ECO:0000313" key="19">
    <source>
        <dbReference type="Proteomes" id="UP000594262"/>
    </source>
</evidence>
<feature type="domain" description="Fibronectin type-III" evidence="17">
    <location>
        <begin position="756"/>
        <end position="859"/>
    </location>
</feature>
<dbReference type="PROSITE" id="PS50056">
    <property type="entry name" value="TYR_PHOSPHATASE_2"/>
    <property type="match status" value="2"/>
</dbReference>
<evidence type="ECO:0000259" key="17">
    <source>
        <dbReference type="PROSITE" id="PS50853"/>
    </source>
</evidence>
<dbReference type="InterPro" id="IPR029021">
    <property type="entry name" value="Prot-tyrosine_phosphatase-like"/>
</dbReference>
<evidence type="ECO:0000256" key="8">
    <source>
        <dbReference type="ARBA" id="ARBA00022989"/>
    </source>
</evidence>
<keyword evidence="7" id="KW-0904">Protein phosphatase</keyword>
<dbReference type="PROSITE" id="PS50055">
    <property type="entry name" value="TYR_PHOSPHATASE_PTP"/>
    <property type="match status" value="2"/>
</dbReference>
<dbReference type="InterPro" id="IPR016130">
    <property type="entry name" value="Tyr_Pase_AS"/>
</dbReference>
<evidence type="ECO:0000256" key="12">
    <source>
        <dbReference type="SAM" id="Phobius"/>
    </source>
</evidence>
<dbReference type="InterPro" id="IPR007110">
    <property type="entry name" value="Ig-like_dom"/>
</dbReference>
<feature type="chain" id="PRO_5029624786" description="protein-tyrosine-phosphatase" evidence="13">
    <location>
        <begin position="25"/>
        <end position="1993"/>
    </location>
</feature>
<feature type="domain" description="Fibronectin type-III" evidence="17">
    <location>
        <begin position="556"/>
        <end position="653"/>
    </location>
</feature>
<evidence type="ECO:0000256" key="3">
    <source>
        <dbReference type="ARBA" id="ARBA00022692"/>
    </source>
</evidence>
<keyword evidence="10" id="KW-0325">Glycoprotein</keyword>
<dbReference type="EnsemblMetazoa" id="CLYHEMT013472.1">
    <property type="protein sequence ID" value="CLYHEMP013472.1"/>
    <property type="gene ID" value="CLYHEMG013472"/>
</dbReference>
<evidence type="ECO:0000256" key="5">
    <source>
        <dbReference type="ARBA" id="ARBA00022737"/>
    </source>
</evidence>
<dbReference type="FunFam" id="3.90.190.10:FF:000102">
    <property type="entry name" value="Receptor-type tyrosine-protein phosphatase"/>
    <property type="match status" value="1"/>
</dbReference>
<reference evidence="18" key="1">
    <citation type="submission" date="2021-01" db="UniProtKB">
        <authorList>
            <consortium name="EnsemblMetazoa"/>
        </authorList>
    </citation>
    <scope>IDENTIFICATION</scope>
</reference>
<sequence length="1993" mass="226337">MNMDSEVLILLVVGCSLLIGNSHGKLTLNYWPKGESYNTVFVSGQTLLRCDVDSDRSFQLKWYKDGKELDFSTIKFPLWGFKFKDGSGGTLWQWPYHKDFLKDPAVFECRATNGVDPPVSKKVKFTPLDAHKLPADYPKKVDNAKQEKYPEKVFYGSNLTFYCDAKGGTNLDYQWFYNRLPLGKIDAKRSRAVRLDYKLSADRRILNIFNIQETPQQEAINFQCMVSNNVGLLNALMFSVATMPKPTPAIPPMVPRLTVRPQNVSVGGPEQWVEFDCAAVGHPTPLYWWYHDGLVVQAGAETGKVSVVAMRSGSIMCHPWNKYGSTNATAYLTVTPLPYRPNPIKIAGTSVKHITIEITPNYREAEWHPDIPVNEIIIQHRPYVFNQPVETAFNVTKFKTGGKPAPWRYTFDGLEPWIYIDFRVKLVNKYGVSNVSEWYHGQTDWGAITEPVRNLKATPLSPKSFRVQWEDPPKTNGPLTRYEFYYTTRPNADIKNWIMHGVDPTDQHYAVNWTDNPRYTEVAPVLYWKVRLVGFVNEGPFSETKAFKCLPGAPGFVTNVKLKVLTSRTIEVSWTPAENKGSGITGHDILFNRADIPKIERLWNIHTLKDPKENKVVVSNLLPNRPYEFKIYARTKESQGVPSEIVKTKTIEDAPSAPPQNVRGTAKHSQTLVISWDPPPVDHQNSPITGYTLYYSFHDRDPSTKEIGKNDRQVQLQGLGKFKKYKIWMVAHNKLGKSPPSPEYEIVTKEDVPEGAPRSVQGQALNESTIGVTWLPPKNVLQNGRIIGYKVIYSEWENCEGDDSYEIKFDFTIRGSGARDAVIQKEIFPNTNYKVRVAALTSVGTGVESLSLCIKTPVKRPTAPRMTVSTDQTDNIVTLKWWQPPGKIVGYQITYGKTLNKFDSLINVKTKKVDAQVRLSVFDDLDAGVYYSFRLYGILADNGGLTAPNTHWLKTSDGLPRGPPLYFTVTTESSSSIKLKWEQPDAWLRNGEIVGYEIRYKRDKKDIDWSRKRYGLRGEEDIIVYLLQDLKSNTDYQIQIKARTIVGSGTGTKILIARTNREVLPTVHRLRVEEIEAYNTLLRWDKPRNAGNFREFTLKYIISIATNQSFRSTGGQVDYKTSNRTFPTHLTTEYYLDDLTPGTTYKVNVKVDLQDAGIGDPVWFTFTTKSEKPKAVVTPSIVEAKDKGKHIPISIPAVSEEFGAVNHCYLFVIVLDSPQIPDNLDTARFLHNQAAVSKRRRREIDSNDDVVAPSDPNSQLPDSYIAGFFKNTELPTVFQLGNGSQHGNIVNQPLKDGKYYTTFVRAFVRPSEDQSHYISADSNFSKPILFTASSISGPEATTGPDAGGAGGMMTIIIAAVAGLLVVIVVVVILVFVRKRKRYGSETDRLLSKKRKGSCDPTDLHRLHSNAPEMAQHPPIPIDFLAQYVEGLRTNNGAKLLKEFDSINPERELSEASLLPQNKMKNRYPNVLAYDTTRVKLDHTGVLCSDYINGNFIDGYCKEKAYISTQGPLKATVEDFWRLCWENNVQTIVMMTRLEERGRSKCEQYWPSGGSEVYGTIKVTIKEEKMYCHYCIRAFEVCSNLTNDTRIVKHFQYLQWPDPGVPLHYGPVLAFIRRVRAFDPPGCGPTVVHCSAGVGRSACFIAIDAMLERLKHDSMIDIYGYVTMMRTQRNFMVQTDEQYIFIYDVLVEAIQHGDTEIASSDLAAVYKTLTELRPNGREPLMEIQFNSLNSALNYYDQTVFSNAHLPVNDSKNRCRTIVPFDHNRVLLQPIYRQENSDYINASYIDGFYQKNSFIATQCPMENTTADFWRMIMEQNSSIIVMLANADEKTKEHSVQYWPSTKTSRHYYYVIDPVQEKRFANFVVREFKITDARDSSFRVIRLYHYHNWNPSTSPTSCEGLLELIGQVQKAQSKSDTHGPVVVHGSTGAGRTGVYIALSIALESLRSERIVDIYQIVKTLRHERPYMVQTLEQYEYCYRVACDFLKNFDFVV</sequence>
<evidence type="ECO:0000259" key="14">
    <source>
        <dbReference type="PROSITE" id="PS50055"/>
    </source>
</evidence>
<dbReference type="InterPro" id="IPR000387">
    <property type="entry name" value="Tyr_Pase_dom"/>
</dbReference>
<evidence type="ECO:0000256" key="1">
    <source>
        <dbReference type="ARBA" id="ARBA00004479"/>
    </source>
</evidence>
<feature type="domain" description="Fibronectin type-III" evidence="17">
    <location>
        <begin position="451"/>
        <end position="552"/>
    </location>
</feature>
<dbReference type="RefSeq" id="XP_066933874.1">
    <property type="nucleotide sequence ID" value="XM_067077773.1"/>
</dbReference>
<feature type="domain" description="Tyrosine specific protein phosphatases" evidence="15">
    <location>
        <begin position="1612"/>
        <end position="1683"/>
    </location>
</feature>
<dbReference type="InterPro" id="IPR003961">
    <property type="entry name" value="FN3_dom"/>
</dbReference>
<dbReference type="PROSITE" id="PS50853">
    <property type="entry name" value="FN3"/>
    <property type="match status" value="6"/>
</dbReference>
<evidence type="ECO:0000313" key="18">
    <source>
        <dbReference type="EnsemblMetazoa" id="CLYHEMP013472.1"/>
    </source>
</evidence>
<dbReference type="GO" id="GO:0016020">
    <property type="term" value="C:membrane"/>
    <property type="evidence" value="ECO:0007669"/>
    <property type="project" value="UniProtKB-SubCell"/>
</dbReference>
<keyword evidence="19" id="KW-1185">Reference proteome</keyword>
<feature type="domain" description="Ig-like" evidence="16">
    <location>
        <begin position="138"/>
        <end position="239"/>
    </location>
</feature>
<dbReference type="PROSITE" id="PS50835">
    <property type="entry name" value="IG_LIKE"/>
    <property type="match status" value="3"/>
</dbReference>
<dbReference type="FunFam" id="2.60.40.10:FF:000028">
    <property type="entry name" value="Neuronal cell adhesion molecule"/>
    <property type="match status" value="2"/>
</dbReference>
<feature type="transmembrane region" description="Helical" evidence="12">
    <location>
        <begin position="1352"/>
        <end position="1376"/>
    </location>
</feature>
<evidence type="ECO:0000256" key="4">
    <source>
        <dbReference type="ARBA" id="ARBA00022729"/>
    </source>
</evidence>
<dbReference type="SMART" id="SM00060">
    <property type="entry name" value="FN3"/>
    <property type="match status" value="8"/>
</dbReference>
<keyword evidence="5" id="KW-0677">Repeat</keyword>
<feature type="domain" description="Fibronectin type-III" evidence="17">
    <location>
        <begin position="963"/>
        <end position="1062"/>
    </location>
</feature>
<evidence type="ECO:0000256" key="9">
    <source>
        <dbReference type="ARBA" id="ARBA00023136"/>
    </source>
</evidence>
<dbReference type="PANTHER" id="PTHR46957:SF6">
    <property type="entry name" value="PROTEIN-TYROSINE-PHOSPHATASE"/>
    <property type="match status" value="1"/>
</dbReference>
<feature type="domain" description="Fibronectin type-III" evidence="17">
    <location>
        <begin position="860"/>
        <end position="958"/>
    </location>
</feature>
<evidence type="ECO:0000256" key="7">
    <source>
        <dbReference type="ARBA" id="ARBA00022912"/>
    </source>
</evidence>
<feature type="domain" description="Tyrosine-protein phosphatase" evidence="14">
    <location>
        <begin position="1439"/>
        <end position="1692"/>
    </location>
</feature>
<dbReference type="Gene3D" id="3.90.190.10">
    <property type="entry name" value="Protein tyrosine phosphatase superfamily"/>
    <property type="match status" value="2"/>
</dbReference>
<dbReference type="Gene3D" id="2.60.40.10">
    <property type="entry name" value="Immunoglobulins"/>
    <property type="match status" value="9"/>
</dbReference>
<dbReference type="GO" id="GO:0004725">
    <property type="term" value="F:protein tyrosine phosphatase activity"/>
    <property type="evidence" value="ECO:0007669"/>
    <property type="project" value="UniProtKB-EC"/>
</dbReference>
<dbReference type="OrthoDB" id="10253954at2759"/>
<proteinExistence type="predicted"/>
<keyword evidence="9 12" id="KW-0472">Membrane</keyword>
<keyword evidence="6" id="KW-0378">Hydrolase</keyword>
<accession>A0A7M6DJX6</accession>
<comment type="catalytic activity">
    <reaction evidence="11">
        <text>O-phospho-L-tyrosyl-[protein] + H2O = L-tyrosyl-[protein] + phosphate</text>
        <dbReference type="Rhea" id="RHEA:10684"/>
        <dbReference type="Rhea" id="RHEA-COMP:10136"/>
        <dbReference type="Rhea" id="RHEA-COMP:20101"/>
        <dbReference type="ChEBI" id="CHEBI:15377"/>
        <dbReference type="ChEBI" id="CHEBI:43474"/>
        <dbReference type="ChEBI" id="CHEBI:46858"/>
        <dbReference type="ChEBI" id="CHEBI:61978"/>
        <dbReference type="EC" id="3.1.3.48"/>
    </reaction>
</comment>
<keyword evidence="4 13" id="KW-0732">Signal</keyword>
<feature type="domain" description="Ig-like" evidence="16">
    <location>
        <begin position="32"/>
        <end position="126"/>
    </location>
</feature>
<dbReference type="InterPro" id="IPR003595">
    <property type="entry name" value="Tyr_Pase_cat"/>
</dbReference>
<organism evidence="18 19">
    <name type="scientific">Clytia hemisphaerica</name>
    <dbReference type="NCBI Taxonomy" id="252671"/>
    <lineage>
        <taxon>Eukaryota</taxon>
        <taxon>Metazoa</taxon>
        <taxon>Cnidaria</taxon>
        <taxon>Hydrozoa</taxon>
        <taxon>Hydroidolina</taxon>
        <taxon>Leptothecata</taxon>
        <taxon>Obeliida</taxon>
        <taxon>Clytiidae</taxon>
        <taxon>Clytia</taxon>
    </lineage>
</organism>
<evidence type="ECO:0000259" key="15">
    <source>
        <dbReference type="PROSITE" id="PS50056"/>
    </source>
</evidence>
<feature type="signal peptide" evidence="13">
    <location>
        <begin position="1"/>
        <end position="24"/>
    </location>
</feature>
<dbReference type="GeneID" id="136821548"/>
<protein>
    <recommendedName>
        <fullName evidence="2">protein-tyrosine-phosphatase</fullName>
        <ecNumber evidence="2">3.1.3.48</ecNumber>
    </recommendedName>
</protein>
<evidence type="ECO:0000256" key="13">
    <source>
        <dbReference type="SAM" id="SignalP"/>
    </source>
</evidence>
<dbReference type="PANTHER" id="PTHR46957">
    <property type="entry name" value="CYTOKINE RECEPTOR"/>
    <property type="match status" value="1"/>
</dbReference>
<dbReference type="InterPro" id="IPR036179">
    <property type="entry name" value="Ig-like_dom_sf"/>
</dbReference>
<feature type="domain" description="Tyrosine specific protein phosphatases" evidence="15">
    <location>
        <begin position="1903"/>
        <end position="1976"/>
    </location>
</feature>
<dbReference type="SMART" id="SM00194">
    <property type="entry name" value="PTPc"/>
    <property type="match status" value="2"/>
</dbReference>
<comment type="subcellular location">
    <subcellularLocation>
        <location evidence="1">Membrane</location>
        <topology evidence="1">Single-pass type I membrane protein</topology>
    </subcellularLocation>
</comment>
<dbReference type="Pfam" id="PF00102">
    <property type="entry name" value="Y_phosphatase"/>
    <property type="match status" value="2"/>
</dbReference>
<evidence type="ECO:0000256" key="11">
    <source>
        <dbReference type="ARBA" id="ARBA00051722"/>
    </source>
</evidence>
<dbReference type="Pfam" id="PF00041">
    <property type="entry name" value="fn3"/>
    <property type="match status" value="5"/>
</dbReference>
<dbReference type="FunFam" id="3.90.190.10:FF:000088">
    <property type="entry name" value="Receptor protein-tyrosine phosphatase LAR"/>
    <property type="match status" value="1"/>
</dbReference>
<dbReference type="EC" id="3.1.3.48" evidence="2"/>
<dbReference type="PROSITE" id="PS00383">
    <property type="entry name" value="TYR_PHOSPHATASE_1"/>
    <property type="match status" value="1"/>
</dbReference>
<dbReference type="InterPro" id="IPR036116">
    <property type="entry name" value="FN3_sf"/>
</dbReference>
<name>A0A7M6DJX6_9CNID</name>